<dbReference type="KEGG" id="ote:Oter_4194"/>
<dbReference type="eggNOG" id="ENOG50340XC">
    <property type="taxonomic scope" value="Bacteria"/>
</dbReference>
<dbReference type="AlphaFoldDB" id="B1ZNX8"/>
<gene>
    <name evidence="2" type="ordered locus">Oter_4194</name>
</gene>
<dbReference type="PROSITE" id="PS51257">
    <property type="entry name" value="PROKAR_LIPOPROTEIN"/>
    <property type="match status" value="1"/>
</dbReference>
<dbReference type="HOGENOM" id="CLU_145375_0_0_0"/>
<evidence type="ECO:0000313" key="2">
    <source>
        <dbReference type="EMBL" id="ACB77467.1"/>
    </source>
</evidence>
<accession>B1ZNX8</accession>
<keyword evidence="3" id="KW-1185">Reference proteome</keyword>
<keyword evidence="1" id="KW-0732">Signal</keyword>
<name>B1ZNX8_OPITP</name>
<reference evidence="2 3" key="1">
    <citation type="journal article" date="2011" name="J. Bacteriol.">
        <title>Genome sequence of the verrucomicrobium Opitutus terrae PB90-1, an abundant inhabitant of rice paddy soil ecosystems.</title>
        <authorList>
            <person name="van Passel M.W."/>
            <person name="Kant R."/>
            <person name="Palva A."/>
            <person name="Copeland A."/>
            <person name="Lucas S."/>
            <person name="Lapidus A."/>
            <person name="Glavina del Rio T."/>
            <person name="Pitluck S."/>
            <person name="Goltsman E."/>
            <person name="Clum A."/>
            <person name="Sun H."/>
            <person name="Schmutz J."/>
            <person name="Larimer F.W."/>
            <person name="Land M.L."/>
            <person name="Hauser L."/>
            <person name="Kyrpides N."/>
            <person name="Mikhailova N."/>
            <person name="Richardson P.P."/>
            <person name="Janssen P.H."/>
            <person name="de Vos W.M."/>
            <person name="Smidt H."/>
        </authorList>
    </citation>
    <scope>NUCLEOTIDE SEQUENCE [LARGE SCALE GENOMIC DNA]</scope>
    <source>
        <strain evidence="3">DSM 11246 / JCM 15787 / PB90-1</strain>
    </source>
</reference>
<sequence>MKTLFTLFALVGGLMVLAGCSTPETRIAKQPELFNRLTPEQQQLIREGRVGLGFDQEMVKLALGDPDRIRERIDASGRSEVWSYITYESNDGMLLYRGWYHRGWGSPFYPYYLTVPGRRERSHDEVVFRDGKVVSVEQER</sequence>
<feature type="chain" id="PRO_5002774385" description="Lipoprotein" evidence="1">
    <location>
        <begin position="19"/>
        <end position="140"/>
    </location>
</feature>
<evidence type="ECO:0008006" key="4">
    <source>
        <dbReference type="Google" id="ProtNLM"/>
    </source>
</evidence>
<proteinExistence type="predicted"/>
<dbReference type="RefSeq" id="WP_012376995.1">
    <property type="nucleotide sequence ID" value="NC_010571.1"/>
</dbReference>
<dbReference type="OrthoDB" id="195554at2"/>
<evidence type="ECO:0000313" key="3">
    <source>
        <dbReference type="Proteomes" id="UP000007013"/>
    </source>
</evidence>
<dbReference type="Proteomes" id="UP000007013">
    <property type="component" value="Chromosome"/>
</dbReference>
<organism evidence="2 3">
    <name type="scientific">Opitutus terrae (strain DSM 11246 / JCM 15787 / PB90-1)</name>
    <dbReference type="NCBI Taxonomy" id="452637"/>
    <lineage>
        <taxon>Bacteria</taxon>
        <taxon>Pseudomonadati</taxon>
        <taxon>Verrucomicrobiota</taxon>
        <taxon>Opitutia</taxon>
        <taxon>Opitutales</taxon>
        <taxon>Opitutaceae</taxon>
        <taxon>Opitutus</taxon>
    </lineage>
</organism>
<feature type="signal peptide" evidence="1">
    <location>
        <begin position="1"/>
        <end position="18"/>
    </location>
</feature>
<dbReference type="EMBL" id="CP001032">
    <property type="protein sequence ID" value="ACB77467.1"/>
    <property type="molecule type" value="Genomic_DNA"/>
</dbReference>
<protein>
    <recommendedName>
        <fullName evidence="4">Lipoprotein</fullName>
    </recommendedName>
</protein>
<evidence type="ECO:0000256" key="1">
    <source>
        <dbReference type="SAM" id="SignalP"/>
    </source>
</evidence>
<dbReference type="STRING" id="452637.Oter_4194"/>